<evidence type="ECO:0000256" key="2">
    <source>
        <dbReference type="ARBA" id="ARBA00022649"/>
    </source>
</evidence>
<accession>A0A0M4TYT6</accession>
<organism evidence="9 10">
    <name type="scientific">Nostoc piscinale CENA21</name>
    <dbReference type="NCBI Taxonomy" id="224013"/>
    <lineage>
        <taxon>Bacteria</taxon>
        <taxon>Bacillati</taxon>
        <taxon>Cyanobacteriota</taxon>
        <taxon>Cyanophyceae</taxon>
        <taxon>Nostocales</taxon>
        <taxon>Nostocaceae</taxon>
        <taxon>Nostoc</taxon>
    </lineage>
</organism>
<sequence length="149" mass="16980">MYLLDTNHCSLAILGNTEILTHLAELETSFIATCVIVQGELIDMAERSQKRESNLILVKNFLQGIYIYNIDQETANIYGQIKSDLFKQFAPKEKTKRRKTKITDLGFGKNDLWIAAIALQHNLTLVSADSDFKRIQEIKTLSLESWLTS</sequence>
<dbReference type="CDD" id="cd09881">
    <property type="entry name" value="PIN_VapC4-5_FitB-like"/>
    <property type="match status" value="1"/>
</dbReference>
<dbReference type="Gene3D" id="3.40.50.1010">
    <property type="entry name" value="5'-nuclease"/>
    <property type="match status" value="1"/>
</dbReference>
<evidence type="ECO:0000313" key="10">
    <source>
        <dbReference type="Proteomes" id="UP000062645"/>
    </source>
</evidence>
<dbReference type="KEGG" id="npz:ACX27_21805"/>
<dbReference type="PANTHER" id="PTHR33653">
    <property type="entry name" value="RIBONUCLEASE VAPC2"/>
    <property type="match status" value="1"/>
</dbReference>
<keyword evidence="6" id="KW-0460">Magnesium</keyword>
<evidence type="ECO:0000259" key="8">
    <source>
        <dbReference type="Pfam" id="PF01850"/>
    </source>
</evidence>
<evidence type="ECO:0000256" key="7">
    <source>
        <dbReference type="ARBA" id="ARBA00038093"/>
    </source>
</evidence>
<dbReference type="GO" id="GO:0016787">
    <property type="term" value="F:hydrolase activity"/>
    <property type="evidence" value="ECO:0007669"/>
    <property type="project" value="UniProtKB-KW"/>
</dbReference>
<dbReference type="InterPro" id="IPR050556">
    <property type="entry name" value="Type_II_TA_system_RNase"/>
</dbReference>
<evidence type="ECO:0000256" key="4">
    <source>
        <dbReference type="ARBA" id="ARBA00022723"/>
    </source>
</evidence>
<gene>
    <name evidence="9" type="ORF">ACX27_21805</name>
</gene>
<dbReference type="GO" id="GO:0004518">
    <property type="term" value="F:nuclease activity"/>
    <property type="evidence" value="ECO:0007669"/>
    <property type="project" value="UniProtKB-KW"/>
</dbReference>
<keyword evidence="3" id="KW-0540">Nuclease</keyword>
<dbReference type="PATRIC" id="fig|224013.5.peg.5233"/>
<dbReference type="PANTHER" id="PTHR33653:SF1">
    <property type="entry name" value="RIBONUCLEASE VAPC2"/>
    <property type="match status" value="1"/>
</dbReference>
<feature type="domain" description="PIN" evidence="8">
    <location>
        <begin position="2"/>
        <end position="136"/>
    </location>
</feature>
<dbReference type="OrthoDB" id="428590at2"/>
<keyword evidence="10" id="KW-1185">Reference proteome</keyword>
<dbReference type="AlphaFoldDB" id="A0A0M4TYT6"/>
<evidence type="ECO:0000313" key="9">
    <source>
        <dbReference type="EMBL" id="ALF54864.1"/>
    </source>
</evidence>
<dbReference type="InterPro" id="IPR002716">
    <property type="entry name" value="PIN_dom"/>
</dbReference>
<evidence type="ECO:0000256" key="5">
    <source>
        <dbReference type="ARBA" id="ARBA00022801"/>
    </source>
</evidence>
<dbReference type="RefSeq" id="WP_062295494.1">
    <property type="nucleotide sequence ID" value="NZ_CP012036.1"/>
</dbReference>
<comment type="similarity">
    <text evidence="7">Belongs to the PINc/VapC protein family.</text>
</comment>
<dbReference type="STRING" id="224013.ACX27_21805"/>
<dbReference type="GO" id="GO:0046872">
    <property type="term" value="F:metal ion binding"/>
    <property type="evidence" value="ECO:0007669"/>
    <property type="project" value="UniProtKB-KW"/>
</dbReference>
<dbReference type="Pfam" id="PF01850">
    <property type="entry name" value="PIN"/>
    <property type="match status" value="1"/>
</dbReference>
<dbReference type="SUPFAM" id="SSF88723">
    <property type="entry name" value="PIN domain-like"/>
    <property type="match status" value="1"/>
</dbReference>
<keyword evidence="4" id="KW-0479">Metal-binding</keyword>
<dbReference type="EMBL" id="CP012036">
    <property type="protein sequence ID" value="ALF54864.1"/>
    <property type="molecule type" value="Genomic_DNA"/>
</dbReference>
<keyword evidence="5" id="KW-0378">Hydrolase</keyword>
<protein>
    <submittedName>
        <fullName evidence="9">Twitching motility protein PilT</fullName>
    </submittedName>
</protein>
<comment type="cofactor">
    <cofactor evidence="1">
        <name>Mg(2+)</name>
        <dbReference type="ChEBI" id="CHEBI:18420"/>
    </cofactor>
</comment>
<evidence type="ECO:0000256" key="6">
    <source>
        <dbReference type="ARBA" id="ARBA00022842"/>
    </source>
</evidence>
<keyword evidence="2" id="KW-1277">Toxin-antitoxin system</keyword>
<evidence type="ECO:0000256" key="1">
    <source>
        <dbReference type="ARBA" id="ARBA00001946"/>
    </source>
</evidence>
<dbReference type="Proteomes" id="UP000062645">
    <property type="component" value="Chromosome"/>
</dbReference>
<evidence type="ECO:0000256" key="3">
    <source>
        <dbReference type="ARBA" id="ARBA00022722"/>
    </source>
</evidence>
<reference evidence="9 10" key="2">
    <citation type="journal article" date="2016" name="Genome Announc.">
        <title>Draft Genome Sequence of the N2-Fixing Cyanobacterium Nostoc piscinale CENA21, Isolated from the Brazilian Amazon Floodplain.</title>
        <authorList>
            <person name="Leao T."/>
            <person name="Guimaraes P.I."/>
            <person name="de Melo A.G."/>
            <person name="Ramos R.T."/>
            <person name="Leao P.N."/>
            <person name="Silva A."/>
            <person name="Fiore M.F."/>
            <person name="Schneider M.P."/>
        </authorList>
    </citation>
    <scope>NUCLEOTIDE SEQUENCE [LARGE SCALE GENOMIC DNA]</scope>
    <source>
        <strain evidence="9 10">CENA21</strain>
    </source>
</reference>
<proteinExistence type="inferred from homology"/>
<name>A0A0M4TYT6_9NOSO</name>
<dbReference type="InterPro" id="IPR029060">
    <property type="entry name" value="PIN-like_dom_sf"/>
</dbReference>
<reference evidence="10" key="1">
    <citation type="submission" date="2015-07" db="EMBL/GenBank/DDBJ databases">
        <title>Genome Of Nitrogen-Fixing Cyanobacterium Nostoc piscinale CENA21 From Solimoes/Amazon River Floodplain Sediments And Comparative Genomics To Uncover Biosynthetic Natural Products Potential.</title>
        <authorList>
            <person name="Leao T.F."/>
            <person name="Leao P.N."/>
            <person name="Guimaraes P.I."/>
            <person name="de Melo A.G.C."/>
            <person name="Ramos R.T.J."/>
            <person name="Silva A."/>
            <person name="Fiore M.F."/>
            <person name="Schneider M.P.C."/>
        </authorList>
    </citation>
    <scope>NUCLEOTIDE SEQUENCE [LARGE SCALE GENOMIC DNA]</scope>
    <source>
        <strain evidence="10">CENA21</strain>
    </source>
</reference>